<dbReference type="AlphaFoldDB" id="W7ERX2"/>
<feature type="region of interest" description="Disordered" evidence="1">
    <location>
        <begin position="1"/>
        <end position="32"/>
    </location>
</feature>
<name>W7ERX2_BIPV3</name>
<organism evidence="2 3">
    <name type="scientific">Bipolaris victoriae (strain FI3)</name>
    <name type="common">Victoria blight of oats agent</name>
    <name type="synonym">Cochliobolus victoriae</name>
    <dbReference type="NCBI Taxonomy" id="930091"/>
    <lineage>
        <taxon>Eukaryota</taxon>
        <taxon>Fungi</taxon>
        <taxon>Dikarya</taxon>
        <taxon>Ascomycota</taxon>
        <taxon>Pezizomycotina</taxon>
        <taxon>Dothideomycetes</taxon>
        <taxon>Pleosporomycetidae</taxon>
        <taxon>Pleosporales</taxon>
        <taxon>Pleosporineae</taxon>
        <taxon>Pleosporaceae</taxon>
        <taxon>Bipolaris</taxon>
    </lineage>
</organism>
<evidence type="ECO:0000313" key="3">
    <source>
        <dbReference type="Proteomes" id="UP000054337"/>
    </source>
</evidence>
<sequence length="145" mass="15433">MAGAGAGSRQPTTGGGALNTMPRHHHHHHHHHYNHHVLEYRMSLTCPAHYSVMSSIVARQSIGLGRAMAQASSTLLATLAQTLGNPTWWNRTTSLRHAPRPGLAVSPSVPKPTSSPATQQMARRRHGPASSGPISLQVPGQACAN</sequence>
<evidence type="ECO:0000256" key="1">
    <source>
        <dbReference type="SAM" id="MobiDB-lite"/>
    </source>
</evidence>
<protein>
    <submittedName>
        <fullName evidence="2">Uncharacterized protein</fullName>
    </submittedName>
</protein>
<evidence type="ECO:0000313" key="2">
    <source>
        <dbReference type="EMBL" id="EUN26717.1"/>
    </source>
</evidence>
<dbReference type="RefSeq" id="XP_014556209.1">
    <property type="nucleotide sequence ID" value="XM_014700723.1"/>
</dbReference>
<reference evidence="2 3" key="1">
    <citation type="journal article" date="2013" name="PLoS Genet.">
        <title>Comparative genome structure, secondary metabolite, and effector coding capacity across Cochliobolus pathogens.</title>
        <authorList>
            <person name="Condon B.J."/>
            <person name="Leng Y."/>
            <person name="Wu D."/>
            <person name="Bushley K.E."/>
            <person name="Ohm R.A."/>
            <person name="Otillar R."/>
            <person name="Martin J."/>
            <person name="Schackwitz W."/>
            <person name="Grimwood J."/>
            <person name="MohdZainudin N."/>
            <person name="Xue C."/>
            <person name="Wang R."/>
            <person name="Manning V.A."/>
            <person name="Dhillon B."/>
            <person name="Tu Z.J."/>
            <person name="Steffenson B.J."/>
            <person name="Salamov A."/>
            <person name="Sun H."/>
            <person name="Lowry S."/>
            <person name="LaButti K."/>
            <person name="Han J."/>
            <person name="Copeland A."/>
            <person name="Lindquist E."/>
            <person name="Barry K."/>
            <person name="Schmutz J."/>
            <person name="Baker S.E."/>
            <person name="Ciuffetti L.M."/>
            <person name="Grigoriev I.V."/>
            <person name="Zhong S."/>
            <person name="Turgeon B.G."/>
        </authorList>
    </citation>
    <scope>NUCLEOTIDE SEQUENCE [LARGE SCALE GENOMIC DNA]</scope>
    <source>
        <strain evidence="2 3">FI3</strain>
    </source>
</reference>
<keyword evidence="3" id="KW-1185">Reference proteome</keyword>
<dbReference type="OrthoDB" id="10561363at2759"/>
<dbReference type="EMBL" id="KI968737">
    <property type="protein sequence ID" value="EUN26717.1"/>
    <property type="molecule type" value="Genomic_DNA"/>
</dbReference>
<proteinExistence type="predicted"/>
<dbReference type="Proteomes" id="UP000054337">
    <property type="component" value="Unassembled WGS sequence"/>
</dbReference>
<feature type="compositionally biased region" description="Low complexity" evidence="1">
    <location>
        <begin position="104"/>
        <end position="118"/>
    </location>
</feature>
<dbReference type="GeneID" id="26251810"/>
<feature type="region of interest" description="Disordered" evidence="1">
    <location>
        <begin position="91"/>
        <end position="145"/>
    </location>
</feature>
<feature type="compositionally biased region" description="Basic residues" evidence="1">
    <location>
        <begin position="22"/>
        <end position="32"/>
    </location>
</feature>
<dbReference type="HOGENOM" id="CLU_1786522_0_0_1"/>
<accession>W7ERX2</accession>
<gene>
    <name evidence="2" type="ORF">COCVIDRAFT_16365</name>
</gene>